<keyword evidence="2" id="KW-0813">Transport</keyword>
<feature type="transmembrane region" description="Helical" evidence="6">
    <location>
        <begin position="396"/>
        <end position="417"/>
    </location>
</feature>
<dbReference type="Pfam" id="PF07690">
    <property type="entry name" value="MFS_1"/>
    <property type="match status" value="1"/>
</dbReference>
<evidence type="ECO:0000259" key="7">
    <source>
        <dbReference type="PROSITE" id="PS50850"/>
    </source>
</evidence>
<organism evidence="8 9">
    <name type="scientific">Sphingomonas quercus</name>
    <dbReference type="NCBI Taxonomy" id="2842451"/>
    <lineage>
        <taxon>Bacteria</taxon>
        <taxon>Pseudomonadati</taxon>
        <taxon>Pseudomonadota</taxon>
        <taxon>Alphaproteobacteria</taxon>
        <taxon>Sphingomonadales</taxon>
        <taxon>Sphingomonadaceae</taxon>
        <taxon>Sphingomonas</taxon>
    </lineage>
</organism>
<feature type="transmembrane region" description="Helical" evidence="6">
    <location>
        <begin position="136"/>
        <end position="159"/>
    </location>
</feature>
<feature type="transmembrane region" description="Helical" evidence="6">
    <location>
        <begin position="9"/>
        <end position="26"/>
    </location>
</feature>
<dbReference type="CDD" id="cd17319">
    <property type="entry name" value="MFS_ExuT_GudP_like"/>
    <property type="match status" value="1"/>
</dbReference>
<proteinExistence type="predicted"/>
<evidence type="ECO:0000256" key="4">
    <source>
        <dbReference type="ARBA" id="ARBA00022989"/>
    </source>
</evidence>
<feature type="transmembrane region" description="Helical" evidence="6">
    <location>
        <begin position="306"/>
        <end position="325"/>
    </location>
</feature>
<name>A0ABS6BGF9_9SPHN</name>
<feature type="transmembrane region" description="Helical" evidence="6">
    <location>
        <begin position="171"/>
        <end position="194"/>
    </location>
</feature>
<dbReference type="PANTHER" id="PTHR43791:SF36">
    <property type="entry name" value="TRANSPORTER, PUTATIVE (AFU_ORTHOLOGUE AFUA_6G08340)-RELATED"/>
    <property type="match status" value="1"/>
</dbReference>
<dbReference type="InterPro" id="IPR011701">
    <property type="entry name" value="MFS"/>
</dbReference>
<dbReference type="PANTHER" id="PTHR43791">
    <property type="entry name" value="PERMEASE-RELATED"/>
    <property type="match status" value="1"/>
</dbReference>
<dbReference type="RefSeq" id="WP_216321507.1">
    <property type="nucleotide sequence ID" value="NZ_JAHKRT010000002.1"/>
</dbReference>
<accession>A0ABS6BGF9</accession>
<keyword evidence="9" id="KW-1185">Reference proteome</keyword>
<keyword evidence="3 6" id="KW-0812">Transmembrane</keyword>
<feature type="transmembrane region" description="Helical" evidence="6">
    <location>
        <begin position="362"/>
        <end position="384"/>
    </location>
</feature>
<dbReference type="InterPro" id="IPR020846">
    <property type="entry name" value="MFS_dom"/>
</dbReference>
<keyword evidence="5 6" id="KW-0472">Membrane</keyword>
<reference evidence="8 9" key="1">
    <citation type="submission" date="2021-06" db="EMBL/GenBank/DDBJ databases">
        <title>Sphingomonas sp. XMGL2, whole genome shotgun sequencing project.</title>
        <authorList>
            <person name="Zhao G."/>
            <person name="Shen L."/>
        </authorList>
    </citation>
    <scope>NUCLEOTIDE SEQUENCE [LARGE SCALE GENOMIC DNA]</scope>
    <source>
        <strain evidence="8 9">XMGL2</strain>
    </source>
</reference>
<evidence type="ECO:0000256" key="2">
    <source>
        <dbReference type="ARBA" id="ARBA00022448"/>
    </source>
</evidence>
<feature type="transmembrane region" description="Helical" evidence="6">
    <location>
        <begin position="273"/>
        <end position="294"/>
    </location>
</feature>
<evidence type="ECO:0000313" key="8">
    <source>
        <dbReference type="EMBL" id="MBU3077387.1"/>
    </source>
</evidence>
<feature type="transmembrane region" description="Helical" evidence="6">
    <location>
        <begin position="78"/>
        <end position="96"/>
    </location>
</feature>
<gene>
    <name evidence="8" type="ORF">KOF26_05850</name>
</gene>
<comment type="caution">
    <text evidence="8">The sequence shown here is derived from an EMBL/GenBank/DDBJ whole genome shotgun (WGS) entry which is preliminary data.</text>
</comment>
<protein>
    <submittedName>
        <fullName evidence="8">MFS transporter</fullName>
    </submittedName>
</protein>
<dbReference type="Proteomes" id="UP000776276">
    <property type="component" value="Unassembled WGS sequence"/>
</dbReference>
<evidence type="ECO:0000256" key="6">
    <source>
        <dbReference type="SAM" id="Phobius"/>
    </source>
</evidence>
<sequence length="422" mass="45275">MTPIYRKIALRVIPFLFICYLFNYIDRVNVGFAKLQMLEELGMSEAVYGLGAGIFFIGYLVCGIPSNLMLQKVGARRWIALMMVSWGLFSTALMFVRTPAGFYMLRLLTGAAEAGFFPGIVLYLTRWFPQARHGRVMTLFMSAIPISGVLGGPVSGWILGHFSAGQHGLSAWQWLFLLQGLPTVVLGMLVWFVLDDGAEQADWLSPGEKRALRDDLARDEAARPEGAAITFGGMIRNPVIWLLGALYFFIQSGVYGINFWLPTIIANSGHADPVAIGLLSAIPYLAAVIFMVAMGHSADRRRERRWHLVVPLALSLAGLLIAAAAQDPGVSLAGMTLATAGALTGLPLFWPLANSQLSAATAAAGFALINSCGQIAGFVSPYLIGLIKDSTGNTATALIALAAGMSIGALIVVCVPAHKTLR</sequence>
<evidence type="ECO:0000256" key="1">
    <source>
        <dbReference type="ARBA" id="ARBA00004141"/>
    </source>
</evidence>
<evidence type="ECO:0000256" key="3">
    <source>
        <dbReference type="ARBA" id="ARBA00022692"/>
    </source>
</evidence>
<feature type="transmembrane region" description="Helical" evidence="6">
    <location>
        <begin position="102"/>
        <end position="124"/>
    </location>
</feature>
<comment type="subcellular location">
    <subcellularLocation>
        <location evidence="1">Membrane</location>
        <topology evidence="1">Multi-pass membrane protein</topology>
    </subcellularLocation>
</comment>
<feature type="transmembrane region" description="Helical" evidence="6">
    <location>
        <begin position="239"/>
        <end position="261"/>
    </location>
</feature>
<feature type="transmembrane region" description="Helical" evidence="6">
    <location>
        <begin position="331"/>
        <end position="350"/>
    </location>
</feature>
<evidence type="ECO:0000313" key="9">
    <source>
        <dbReference type="Proteomes" id="UP000776276"/>
    </source>
</evidence>
<dbReference type="EMBL" id="JAHKRT010000002">
    <property type="protein sequence ID" value="MBU3077387.1"/>
    <property type="molecule type" value="Genomic_DNA"/>
</dbReference>
<feature type="domain" description="Major facilitator superfamily (MFS) profile" evidence="7">
    <location>
        <begin position="12"/>
        <end position="420"/>
    </location>
</feature>
<keyword evidence="4 6" id="KW-1133">Transmembrane helix</keyword>
<dbReference type="PROSITE" id="PS50850">
    <property type="entry name" value="MFS"/>
    <property type="match status" value="1"/>
</dbReference>
<evidence type="ECO:0000256" key="5">
    <source>
        <dbReference type="ARBA" id="ARBA00023136"/>
    </source>
</evidence>
<feature type="transmembrane region" description="Helical" evidence="6">
    <location>
        <begin position="46"/>
        <end position="66"/>
    </location>
</feature>